<feature type="chain" id="PRO_5005222999" description="Secreted protein" evidence="1">
    <location>
        <begin position="19"/>
        <end position="102"/>
    </location>
</feature>
<protein>
    <recommendedName>
        <fullName evidence="3">Secreted protein</fullName>
    </recommendedName>
</protein>
<sequence length="102" mass="12101">MVLLRLAWLLKIYTMLSSLRSASSCLQLSVHDSNTDVQFLRISLFDSFSVQRNRMRISFIMTDRKSLQHFLLPNFDLFKNVLFCTKVKHCEDSQLMYQMLFV</sequence>
<dbReference type="AlphaFoldDB" id="A0A0H5R5C7"/>
<evidence type="ECO:0000313" key="2">
    <source>
        <dbReference type="EMBL" id="CRZ09086.1"/>
    </source>
</evidence>
<keyword evidence="1" id="KW-0732">Signal</keyword>
<dbReference type="EMBL" id="HACM01008644">
    <property type="protein sequence ID" value="CRZ09086.1"/>
    <property type="molecule type" value="Transcribed_RNA"/>
</dbReference>
<proteinExistence type="predicted"/>
<name>A0A0H5R5C7_9EUKA</name>
<accession>A0A0H5R5C7</accession>
<evidence type="ECO:0008006" key="3">
    <source>
        <dbReference type="Google" id="ProtNLM"/>
    </source>
</evidence>
<reference evidence="2" key="1">
    <citation type="submission" date="2015-04" db="EMBL/GenBank/DDBJ databases">
        <title>The genome sequence of the plant pathogenic Rhizarian Plasmodiophora brassicae reveals insights in its biotrophic life cycle and the origin of chitin synthesis.</title>
        <authorList>
            <person name="Schwelm A."/>
            <person name="Fogelqvist J."/>
            <person name="Knaust A."/>
            <person name="Julke S."/>
            <person name="Lilja T."/>
            <person name="Dhandapani V."/>
            <person name="Bonilla-Rosso G."/>
            <person name="Karlsson M."/>
            <person name="Shevchenko A."/>
            <person name="Choi S.R."/>
            <person name="Kim H.G."/>
            <person name="Park J.Y."/>
            <person name="Lim Y.P."/>
            <person name="Ludwig-Muller J."/>
            <person name="Dixelius C."/>
        </authorList>
    </citation>
    <scope>NUCLEOTIDE SEQUENCE</scope>
    <source>
        <tissue evidence="2">Potato root galls</tissue>
    </source>
</reference>
<organism evidence="2">
    <name type="scientific">Spongospora subterranea</name>
    <dbReference type="NCBI Taxonomy" id="70186"/>
    <lineage>
        <taxon>Eukaryota</taxon>
        <taxon>Sar</taxon>
        <taxon>Rhizaria</taxon>
        <taxon>Endomyxa</taxon>
        <taxon>Phytomyxea</taxon>
        <taxon>Plasmodiophorida</taxon>
        <taxon>Plasmodiophoridae</taxon>
        <taxon>Spongospora</taxon>
    </lineage>
</organism>
<feature type="non-terminal residue" evidence="2">
    <location>
        <position position="102"/>
    </location>
</feature>
<evidence type="ECO:0000256" key="1">
    <source>
        <dbReference type="SAM" id="SignalP"/>
    </source>
</evidence>
<feature type="signal peptide" evidence="1">
    <location>
        <begin position="1"/>
        <end position="18"/>
    </location>
</feature>